<dbReference type="Pfam" id="PF01641">
    <property type="entry name" value="SelR"/>
    <property type="match status" value="1"/>
</dbReference>
<dbReference type="EMBL" id="JAKGTI010000001">
    <property type="protein sequence ID" value="MCF4096933.1"/>
    <property type="molecule type" value="Genomic_DNA"/>
</dbReference>
<sequence>MSNQTKQDQSHNRRGFLKKIGLSVGAFAVAGVGTGTYFWRVGDDQANANDQGEFEITRTPEEWKSILTENEYKVLREEQTERAYTSDLLNEKREGIYHCAGCDQAVYPSDTKYDSGTGWPSFWAPIDEAAIGTKPDNSLFATRTEVHCSRCGGHLGHIFDDGPKPTGKRHCLNGIALNFKPA</sequence>
<keyword evidence="4" id="KW-1133">Transmembrane helix</keyword>
<dbReference type="InterPro" id="IPR006311">
    <property type="entry name" value="TAT_signal"/>
</dbReference>
<evidence type="ECO:0000256" key="3">
    <source>
        <dbReference type="ARBA" id="ARBA00048488"/>
    </source>
</evidence>
<protein>
    <recommendedName>
        <fullName evidence="1">peptide-methionine (R)-S-oxide reductase</fullName>
        <ecNumber evidence="1">1.8.4.12</ecNumber>
    </recommendedName>
</protein>
<dbReference type="PROSITE" id="PS51318">
    <property type="entry name" value="TAT"/>
    <property type="match status" value="1"/>
</dbReference>
<reference evidence="6 7" key="1">
    <citation type="submission" date="2022-01" db="EMBL/GenBank/DDBJ databases">
        <title>Maritalea mediterranea sp. nov., isolated from marine plastic residues from the Malva-rosa beach (Valencia, Spain).</title>
        <authorList>
            <person name="Vidal-Verdu A."/>
            <person name="Molina-Menor E."/>
            <person name="Pascual J."/>
            <person name="Pereto J."/>
            <person name="Porcar M."/>
        </authorList>
    </citation>
    <scope>NUCLEOTIDE SEQUENCE [LARGE SCALE GENOMIC DNA]</scope>
    <source>
        <strain evidence="6 7">P4.10X</strain>
    </source>
</reference>
<feature type="domain" description="MsrB" evidence="5">
    <location>
        <begin position="60"/>
        <end position="182"/>
    </location>
</feature>
<organism evidence="6 7">
    <name type="scientific">Maritalea mediterranea</name>
    <dbReference type="NCBI Taxonomy" id="2909667"/>
    <lineage>
        <taxon>Bacteria</taxon>
        <taxon>Pseudomonadati</taxon>
        <taxon>Pseudomonadota</taxon>
        <taxon>Alphaproteobacteria</taxon>
        <taxon>Hyphomicrobiales</taxon>
        <taxon>Devosiaceae</taxon>
        <taxon>Maritalea</taxon>
    </lineage>
</organism>
<feature type="transmembrane region" description="Helical" evidence="4">
    <location>
        <begin position="20"/>
        <end position="39"/>
    </location>
</feature>
<evidence type="ECO:0000313" key="7">
    <source>
        <dbReference type="Proteomes" id="UP001201217"/>
    </source>
</evidence>
<keyword evidence="4" id="KW-0472">Membrane</keyword>
<dbReference type="GO" id="GO:0033743">
    <property type="term" value="F:peptide-methionine (R)-S-oxide reductase activity"/>
    <property type="evidence" value="ECO:0007669"/>
    <property type="project" value="UniProtKB-EC"/>
</dbReference>
<dbReference type="InterPro" id="IPR028427">
    <property type="entry name" value="Met_Sox_Rdtase_MsrB"/>
</dbReference>
<dbReference type="PANTHER" id="PTHR10173:SF57">
    <property type="entry name" value="PEPTIDE-METHIONINE (R)-S-OXIDE REDUCTASE"/>
    <property type="match status" value="1"/>
</dbReference>
<comment type="catalytic activity">
    <reaction evidence="3">
        <text>L-methionyl-[protein] + [thioredoxin]-disulfide + H2O = L-methionyl-(R)-S-oxide-[protein] + [thioredoxin]-dithiol</text>
        <dbReference type="Rhea" id="RHEA:24164"/>
        <dbReference type="Rhea" id="RHEA-COMP:10698"/>
        <dbReference type="Rhea" id="RHEA-COMP:10700"/>
        <dbReference type="Rhea" id="RHEA-COMP:12313"/>
        <dbReference type="Rhea" id="RHEA-COMP:12314"/>
        <dbReference type="ChEBI" id="CHEBI:15377"/>
        <dbReference type="ChEBI" id="CHEBI:16044"/>
        <dbReference type="ChEBI" id="CHEBI:29950"/>
        <dbReference type="ChEBI" id="CHEBI:45764"/>
        <dbReference type="ChEBI" id="CHEBI:50058"/>
        <dbReference type="EC" id="1.8.4.12"/>
    </reaction>
</comment>
<dbReference type="InterPro" id="IPR002579">
    <property type="entry name" value="Met_Sox_Rdtase_MsrB_dom"/>
</dbReference>
<evidence type="ECO:0000313" key="6">
    <source>
        <dbReference type="EMBL" id="MCF4096933.1"/>
    </source>
</evidence>
<keyword evidence="2 6" id="KW-0560">Oxidoreductase</keyword>
<gene>
    <name evidence="6" type="primary">msrB</name>
    <name evidence="6" type="ORF">L1I42_00350</name>
</gene>
<dbReference type="Proteomes" id="UP001201217">
    <property type="component" value="Unassembled WGS sequence"/>
</dbReference>
<dbReference type="SUPFAM" id="SSF51316">
    <property type="entry name" value="Mss4-like"/>
    <property type="match status" value="1"/>
</dbReference>
<dbReference type="RefSeq" id="WP_236112424.1">
    <property type="nucleotide sequence ID" value="NZ_JAKGTI010000001.1"/>
</dbReference>
<accession>A0ABS9E682</accession>
<name>A0ABS9E682_9HYPH</name>
<evidence type="ECO:0000256" key="1">
    <source>
        <dbReference type="ARBA" id="ARBA00012499"/>
    </source>
</evidence>
<evidence type="ECO:0000256" key="4">
    <source>
        <dbReference type="SAM" id="Phobius"/>
    </source>
</evidence>
<dbReference type="EC" id="1.8.4.12" evidence="1"/>
<comment type="caution">
    <text evidence="6">The sequence shown here is derived from an EMBL/GenBank/DDBJ whole genome shotgun (WGS) entry which is preliminary data.</text>
</comment>
<evidence type="ECO:0000259" key="5">
    <source>
        <dbReference type="PROSITE" id="PS51790"/>
    </source>
</evidence>
<proteinExistence type="predicted"/>
<dbReference type="PANTHER" id="PTHR10173">
    <property type="entry name" value="METHIONINE SULFOXIDE REDUCTASE"/>
    <property type="match status" value="1"/>
</dbReference>
<keyword evidence="4" id="KW-0812">Transmembrane</keyword>
<evidence type="ECO:0000256" key="2">
    <source>
        <dbReference type="ARBA" id="ARBA00023002"/>
    </source>
</evidence>
<dbReference type="NCBIfam" id="TIGR00357">
    <property type="entry name" value="peptide-methionine (R)-S-oxide reductase MsrB"/>
    <property type="match status" value="1"/>
</dbReference>
<keyword evidence="7" id="KW-1185">Reference proteome</keyword>
<dbReference type="InterPro" id="IPR011057">
    <property type="entry name" value="Mss4-like_sf"/>
</dbReference>
<dbReference type="Gene3D" id="2.170.150.20">
    <property type="entry name" value="Peptide methionine sulfoxide reductase"/>
    <property type="match status" value="1"/>
</dbReference>
<dbReference type="PROSITE" id="PS51790">
    <property type="entry name" value="MSRB"/>
    <property type="match status" value="1"/>
</dbReference>